<dbReference type="AlphaFoldDB" id="A0A165ELV4"/>
<dbReference type="STRING" id="1314785.A0A165ELV4"/>
<protein>
    <recommendedName>
        <fullName evidence="7">RING-type domain-containing protein</fullName>
    </recommendedName>
</protein>
<evidence type="ECO:0000313" key="8">
    <source>
        <dbReference type="EMBL" id="KZT07328.1"/>
    </source>
</evidence>
<keyword evidence="1" id="KW-0479">Metal-binding</keyword>
<reference evidence="8 9" key="1">
    <citation type="journal article" date="2016" name="Mol. Biol. Evol.">
        <title>Comparative Genomics of Early-Diverging Mushroom-Forming Fungi Provides Insights into the Origins of Lignocellulose Decay Capabilities.</title>
        <authorList>
            <person name="Nagy L.G."/>
            <person name="Riley R."/>
            <person name="Tritt A."/>
            <person name="Adam C."/>
            <person name="Daum C."/>
            <person name="Floudas D."/>
            <person name="Sun H."/>
            <person name="Yadav J.S."/>
            <person name="Pangilinan J."/>
            <person name="Larsson K.H."/>
            <person name="Matsuura K."/>
            <person name="Barry K."/>
            <person name="Labutti K."/>
            <person name="Kuo R."/>
            <person name="Ohm R.A."/>
            <person name="Bhattacharya S.S."/>
            <person name="Shirouzu T."/>
            <person name="Yoshinaga Y."/>
            <person name="Martin F.M."/>
            <person name="Grigoriev I.V."/>
            <person name="Hibbett D.S."/>
        </authorList>
    </citation>
    <scope>NUCLEOTIDE SEQUENCE [LARGE SCALE GENOMIC DNA]</scope>
    <source>
        <strain evidence="8 9">93-53</strain>
    </source>
</reference>
<dbReference type="GeneID" id="63821351"/>
<evidence type="ECO:0000256" key="4">
    <source>
        <dbReference type="PROSITE-ProRule" id="PRU00175"/>
    </source>
</evidence>
<feature type="coiled-coil region" evidence="5">
    <location>
        <begin position="96"/>
        <end position="151"/>
    </location>
</feature>
<name>A0A165ELV4_9APHY</name>
<evidence type="ECO:0000259" key="7">
    <source>
        <dbReference type="PROSITE" id="PS50089"/>
    </source>
</evidence>
<dbReference type="SUPFAM" id="SSF57850">
    <property type="entry name" value="RING/U-box"/>
    <property type="match status" value="1"/>
</dbReference>
<evidence type="ECO:0000256" key="3">
    <source>
        <dbReference type="ARBA" id="ARBA00022833"/>
    </source>
</evidence>
<evidence type="ECO:0000256" key="2">
    <source>
        <dbReference type="ARBA" id="ARBA00022771"/>
    </source>
</evidence>
<dbReference type="Gene3D" id="3.30.40.10">
    <property type="entry name" value="Zinc/RING finger domain, C3HC4 (zinc finger)"/>
    <property type="match status" value="1"/>
</dbReference>
<gene>
    <name evidence="8" type="ORF">LAESUDRAFT_651887</name>
</gene>
<dbReference type="PROSITE" id="PS50089">
    <property type="entry name" value="ZF_RING_2"/>
    <property type="match status" value="1"/>
</dbReference>
<dbReference type="InterPro" id="IPR018957">
    <property type="entry name" value="Znf_C3HC4_RING-type"/>
</dbReference>
<feature type="compositionally biased region" description="Pro residues" evidence="6">
    <location>
        <begin position="274"/>
        <end position="291"/>
    </location>
</feature>
<feature type="compositionally biased region" description="Polar residues" evidence="6">
    <location>
        <begin position="244"/>
        <end position="259"/>
    </location>
</feature>
<dbReference type="SMART" id="SM00184">
    <property type="entry name" value="RING"/>
    <property type="match status" value="1"/>
</dbReference>
<keyword evidence="9" id="KW-1185">Reference proteome</keyword>
<evidence type="ECO:0000256" key="1">
    <source>
        <dbReference type="ARBA" id="ARBA00022723"/>
    </source>
</evidence>
<evidence type="ECO:0000313" key="9">
    <source>
        <dbReference type="Proteomes" id="UP000076871"/>
    </source>
</evidence>
<dbReference type="GO" id="GO:0008270">
    <property type="term" value="F:zinc ion binding"/>
    <property type="evidence" value="ECO:0007669"/>
    <property type="project" value="UniProtKB-KW"/>
</dbReference>
<organism evidence="8 9">
    <name type="scientific">Laetiporus sulphureus 93-53</name>
    <dbReference type="NCBI Taxonomy" id="1314785"/>
    <lineage>
        <taxon>Eukaryota</taxon>
        <taxon>Fungi</taxon>
        <taxon>Dikarya</taxon>
        <taxon>Basidiomycota</taxon>
        <taxon>Agaricomycotina</taxon>
        <taxon>Agaricomycetes</taxon>
        <taxon>Polyporales</taxon>
        <taxon>Laetiporus</taxon>
    </lineage>
</organism>
<dbReference type="InterPro" id="IPR013083">
    <property type="entry name" value="Znf_RING/FYVE/PHD"/>
</dbReference>
<dbReference type="InterPro" id="IPR001841">
    <property type="entry name" value="Znf_RING"/>
</dbReference>
<evidence type="ECO:0000256" key="6">
    <source>
        <dbReference type="SAM" id="MobiDB-lite"/>
    </source>
</evidence>
<feature type="region of interest" description="Disordered" evidence="6">
    <location>
        <begin position="241"/>
        <end position="349"/>
    </location>
</feature>
<sequence>MRLHCSICQEHHPLELFRFLPCGHGFCIDSLQRYTASERKPCPTCRQPFRIRDAHAIYIESFDTDPHAPPTQLLNEESTLPYTDDVLRQASYAKEIAALRKDLRAADAAKNRMHQEKDQAQRLASQAVDTADQARREVVILRGEKDALKKRIDVQARDLGEQLAEKTRDRTNLCDMIVAHKEKEAKQKAKIAVLRQELAELQSTRKPSHQATPRTPIQYPKSSWQSFDRLDFEDGDLDVLAASPSPQSLQVVSTSYNSDSELDYGNPEREPIPALFPVPTNLPEPPAPQRPTFPTDWSLRPPERRGKRKRVESSENPFGNPPTFPIALDERGRPKGAVQLGPRQKHRAG</sequence>
<dbReference type="Pfam" id="PF00097">
    <property type="entry name" value="zf-C3HC4"/>
    <property type="match status" value="1"/>
</dbReference>
<dbReference type="EMBL" id="KV427620">
    <property type="protein sequence ID" value="KZT07328.1"/>
    <property type="molecule type" value="Genomic_DNA"/>
</dbReference>
<keyword evidence="5" id="KW-0175">Coiled coil</keyword>
<keyword evidence="3" id="KW-0862">Zinc</keyword>
<dbReference type="Proteomes" id="UP000076871">
    <property type="component" value="Unassembled WGS sequence"/>
</dbReference>
<evidence type="ECO:0000256" key="5">
    <source>
        <dbReference type="SAM" id="Coils"/>
    </source>
</evidence>
<dbReference type="OrthoDB" id="6105938at2759"/>
<accession>A0A165ELV4</accession>
<dbReference type="RefSeq" id="XP_040765068.1">
    <property type="nucleotide sequence ID" value="XM_040904321.1"/>
</dbReference>
<feature type="region of interest" description="Disordered" evidence="6">
    <location>
        <begin position="202"/>
        <end position="222"/>
    </location>
</feature>
<proteinExistence type="predicted"/>
<keyword evidence="2 4" id="KW-0863">Zinc-finger</keyword>
<dbReference type="InParanoid" id="A0A165ELV4"/>
<feature type="domain" description="RING-type" evidence="7">
    <location>
        <begin position="5"/>
        <end position="46"/>
    </location>
</feature>